<feature type="compositionally biased region" description="Polar residues" evidence="4">
    <location>
        <begin position="157"/>
        <end position="166"/>
    </location>
</feature>
<gene>
    <name evidence="6" type="ORF">FQA47_005467</name>
</gene>
<dbReference type="EMBL" id="WKFB01000347">
    <property type="protein sequence ID" value="KAF6726019.1"/>
    <property type="molecule type" value="Genomic_DNA"/>
</dbReference>
<sequence length="184" mass="20357">MGGSMKKKRKNGKPPTLKATLSRMTDLSHRKARMEANPSRFLIGLSVQISRSDGRVHSATVKSTDAAKSTAMVEWYERNVCRGKEIEISEICALNPDLVYKVSTANKEAAEPPTAAIEKKYERQLRSSRIPAPPSFATRSQARQTCLFQPPTPGLAPSTTVRSSSAHPEMSYPDLKPQPHLKRL</sequence>
<name>A0A834CBF7_ORYME</name>
<dbReference type="AlphaFoldDB" id="A0A834CBF7"/>
<evidence type="ECO:0000313" key="6">
    <source>
        <dbReference type="EMBL" id="KAF6726019.1"/>
    </source>
</evidence>
<feature type="compositionally biased region" description="Polar residues" evidence="4">
    <location>
        <begin position="137"/>
        <end position="147"/>
    </location>
</feature>
<evidence type="ECO:0000256" key="3">
    <source>
        <dbReference type="ARBA" id="ARBA00023054"/>
    </source>
</evidence>
<keyword evidence="2" id="KW-0493">Microtubule</keyword>
<dbReference type="Pfam" id="PF22923">
    <property type="entry name" value="KIF2A-like_1st"/>
    <property type="match status" value="1"/>
</dbReference>
<feature type="region of interest" description="Disordered" evidence="4">
    <location>
        <begin position="122"/>
        <end position="184"/>
    </location>
</feature>
<feature type="domain" description="Kinesin-like protein KIF2A-like N-terminal" evidence="5">
    <location>
        <begin position="40"/>
        <end position="92"/>
    </location>
</feature>
<keyword evidence="3" id="KW-0175">Coiled coil</keyword>
<keyword evidence="1" id="KW-0963">Cytoplasm</keyword>
<evidence type="ECO:0000256" key="2">
    <source>
        <dbReference type="ARBA" id="ARBA00022701"/>
    </source>
</evidence>
<evidence type="ECO:0000313" key="7">
    <source>
        <dbReference type="Proteomes" id="UP000646548"/>
    </source>
</evidence>
<proteinExistence type="predicted"/>
<organism evidence="6 7">
    <name type="scientific">Oryzias melastigma</name>
    <name type="common">Marine medaka</name>
    <dbReference type="NCBI Taxonomy" id="30732"/>
    <lineage>
        <taxon>Eukaryota</taxon>
        <taxon>Metazoa</taxon>
        <taxon>Chordata</taxon>
        <taxon>Craniata</taxon>
        <taxon>Vertebrata</taxon>
        <taxon>Euteleostomi</taxon>
        <taxon>Actinopterygii</taxon>
        <taxon>Neopterygii</taxon>
        <taxon>Teleostei</taxon>
        <taxon>Neoteleostei</taxon>
        <taxon>Acanthomorphata</taxon>
        <taxon>Ovalentaria</taxon>
        <taxon>Atherinomorphae</taxon>
        <taxon>Beloniformes</taxon>
        <taxon>Adrianichthyidae</taxon>
        <taxon>Oryziinae</taxon>
        <taxon>Oryzias</taxon>
    </lineage>
</organism>
<feature type="region of interest" description="Disordered" evidence="4">
    <location>
        <begin position="1"/>
        <end position="21"/>
    </location>
</feature>
<dbReference type="InterPro" id="IPR054473">
    <property type="entry name" value="KIF2A-like_N"/>
</dbReference>
<evidence type="ECO:0000259" key="5">
    <source>
        <dbReference type="Pfam" id="PF22923"/>
    </source>
</evidence>
<evidence type="ECO:0000256" key="1">
    <source>
        <dbReference type="ARBA" id="ARBA00022490"/>
    </source>
</evidence>
<reference evidence="6" key="1">
    <citation type="journal article" name="BMC Genomics">
        <title>Long-read sequencing and de novo genome assembly of marine medaka (Oryzias melastigma).</title>
        <authorList>
            <person name="Liang P."/>
            <person name="Saqib H.S.A."/>
            <person name="Ni X."/>
            <person name="Shen Y."/>
        </authorList>
    </citation>
    <scope>NUCLEOTIDE SEQUENCE</scope>
    <source>
        <strain evidence="6">Bigg-433</strain>
    </source>
</reference>
<comment type="caution">
    <text evidence="6">The sequence shown here is derived from an EMBL/GenBank/DDBJ whole genome shotgun (WGS) entry which is preliminary data.</text>
</comment>
<dbReference type="GO" id="GO:0005874">
    <property type="term" value="C:microtubule"/>
    <property type="evidence" value="ECO:0007669"/>
    <property type="project" value="UniProtKB-KW"/>
</dbReference>
<evidence type="ECO:0000256" key="4">
    <source>
        <dbReference type="SAM" id="MobiDB-lite"/>
    </source>
</evidence>
<accession>A0A834CBF7</accession>
<protein>
    <submittedName>
        <fullName evidence="6">Kinesin-like protein KIF2C</fullName>
    </submittedName>
</protein>
<dbReference type="Proteomes" id="UP000646548">
    <property type="component" value="Unassembled WGS sequence"/>
</dbReference>
<feature type="compositionally biased region" description="Basic residues" evidence="4">
    <location>
        <begin position="1"/>
        <end position="12"/>
    </location>
</feature>